<accession>A0A1E2S3G6</accession>
<dbReference type="RefSeq" id="WP_083226418.1">
    <property type="nucleotide sequence ID" value="NZ_MASI01000001.1"/>
</dbReference>
<keyword evidence="9" id="KW-1185">Reference proteome</keyword>
<proteinExistence type="inferred from homology"/>
<dbReference type="CDD" id="cd07377">
    <property type="entry name" value="WHTH_GntR"/>
    <property type="match status" value="1"/>
</dbReference>
<dbReference type="GO" id="GO:0003677">
    <property type="term" value="F:DNA binding"/>
    <property type="evidence" value="ECO:0007669"/>
    <property type="project" value="UniProtKB-KW"/>
</dbReference>
<dbReference type="GO" id="GO:0003700">
    <property type="term" value="F:DNA-binding transcription factor activity"/>
    <property type="evidence" value="ECO:0007669"/>
    <property type="project" value="InterPro"/>
</dbReference>
<dbReference type="PANTHER" id="PTHR46577:SF2">
    <property type="entry name" value="TRANSCRIPTIONAL REGULATORY PROTEIN"/>
    <property type="match status" value="1"/>
</dbReference>
<comment type="caution">
    <text evidence="8">The sequence shown here is derived from an EMBL/GenBank/DDBJ whole genome shotgun (WGS) entry which is preliminary data.</text>
</comment>
<keyword evidence="3" id="KW-0805">Transcription regulation</keyword>
<sequence length="508" mass="55587">MSNVAGLKTEKQSRTGRSDENVGRARLGQGLPPVFVEIDRSSDHPLVDQICSQIEEAADRGALAAGTKLPSVRKLAKQLGVSAFTAASAYELLTTRHVVAARRGAGYFVLQRGSVVPPPARTPKATTVSDSWLSSDVFTHGRRFASPGCGWLPASWYSQKTVVGDALRRVARSKTDHLVNYGQPAGFDRLRQHIARELSERSLTVSPNQIVLTHGVTHAIDLVVRTCLRPGDAVLVENPGYANFNSLASRHGCKLLPVNRGAGGLDLDAAAELAETYRPKAMFVTTVLQNPLGTTLRPTDAFRLLSLAEQFDFLVIEDDIARRFGTDYDPWLAAMDGLSRVISVNGYSKTIAPSLRSGYLACNDALAQEILQTKMLTGLTTSEITERIVLEVLSDPNHRRSVDQISTRLTQAREAYRPVLEDAGLTLLTEPDGGMFLTAGWQVTPTETCNARRIAEDALKEDTVLAPGDFFCVSPPETIWFRFNVAHQDTEQLQNFLRDVPKRYGFAG</sequence>
<dbReference type="Pfam" id="PF00155">
    <property type="entry name" value="Aminotran_1_2"/>
    <property type="match status" value="1"/>
</dbReference>
<dbReference type="AlphaFoldDB" id="A0A1E2S3G6"/>
<feature type="compositionally biased region" description="Basic and acidic residues" evidence="6">
    <location>
        <begin position="8"/>
        <end position="23"/>
    </location>
</feature>
<keyword evidence="2" id="KW-0663">Pyridoxal phosphate</keyword>
<dbReference type="CDD" id="cd00609">
    <property type="entry name" value="AAT_like"/>
    <property type="match status" value="1"/>
</dbReference>
<keyword evidence="4" id="KW-0238">DNA-binding</keyword>
<dbReference type="SMART" id="SM00345">
    <property type="entry name" value="HTH_GNTR"/>
    <property type="match status" value="1"/>
</dbReference>
<dbReference type="InterPro" id="IPR051446">
    <property type="entry name" value="HTH_trans_reg/aminotransferase"/>
</dbReference>
<dbReference type="InterPro" id="IPR015424">
    <property type="entry name" value="PyrdxlP-dep_Trfase"/>
</dbReference>
<evidence type="ECO:0000313" key="9">
    <source>
        <dbReference type="Proteomes" id="UP000095087"/>
    </source>
</evidence>
<evidence type="ECO:0000313" key="8">
    <source>
        <dbReference type="EMBL" id="ODA69056.1"/>
    </source>
</evidence>
<feature type="domain" description="HTH gntR-type" evidence="7">
    <location>
        <begin position="44"/>
        <end position="112"/>
    </location>
</feature>
<dbReference type="SUPFAM" id="SSF46785">
    <property type="entry name" value="Winged helix' DNA-binding domain"/>
    <property type="match status" value="1"/>
</dbReference>
<evidence type="ECO:0000256" key="5">
    <source>
        <dbReference type="ARBA" id="ARBA00023163"/>
    </source>
</evidence>
<dbReference type="SUPFAM" id="SSF53383">
    <property type="entry name" value="PLP-dependent transferases"/>
    <property type="match status" value="1"/>
</dbReference>
<dbReference type="OrthoDB" id="9802328at2"/>
<dbReference type="PANTHER" id="PTHR46577">
    <property type="entry name" value="HTH-TYPE TRANSCRIPTIONAL REGULATORY PROTEIN GABR"/>
    <property type="match status" value="1"/>
</dbReference>
<dbReference type="Gene3D" id="3.40.640.10">
    <property type="entry name" value="Type I PLP-dependent aspartate aminotransferase-like (Major domain)"/>
    <property type="match status" value="1"/>
</dbReference>
<protein>
    <submittedName>
        <fullName evidence="8">Putative HTH-type transcriptional regulator YdcR</fullName>
    </submittedName>
</protein>
<dbReference type="Gene3D" id="1.10.10.10">
    <property type="entry name" value="Winged helix-like DNA-binding domain superfamily/Winged helix DNA-binding domain"/>
    <property type="match status" value="1"/>
</dbReference>
<dbReference type="InterPro" id="IPR036390">
    <property type="entry name" value="WH_DNA-bd_sf"/>
</dbReference>
<keyword evidence="5" id="KW-0804">Transcription</keyword>
<evidence type="ECO:0000256" key="2">
    <source>
        <dbReference type="ARBA" id="ARBA00022898"/>
    </source>
</evidence>
<dbReference type="InterPro" id="IPR015421">
    <property type="entry name" value="PyrdxlP-dep_Trfase_major"/>
</dbReference>
<gene>
    <name evidence="8" type="ORF">A7A08_00892</name>
</gene>
<dbReference type="EMBL" id="MASI01000001">
    <property type="protein sequence ID" value="ODA69056.1"/>
    <property type="molecule type" value="Genomic_DNA"/>
</dbReference>
<evidence type="ECO:0000256" key="4">
    <source>
        <dbReference type="ARBA" id="ARBA00023125"/>
    </source>
</evidence>
<dbReference type="STRING" id="1177755.A7A08_00892"/>
<evidence type="ECO:0000256" key="3">
    <source>
        <dbReference type="ARBA" id="ARBA00023015"/>
    </source>
</evidence>
<organism evidence="8 9">
    <name type="scientific">Methyloligella halotolerans</name>
    <dbReference type="NCBI Taxonomy" id="1177755"/>
    <lineage>
        <taxon>Bacteria</taxon>
        <taxon>Pseudomonadati</taxon>
        <taxon>Pseudomonadota</taxon>
        <taxon>Alphaproteobacteria</taxon>
        <taxon>Hyphomicrobiales</taxon>
        <taxon>Hyphomicrobiaceae</taxon>
        <taxon>Methyloligella</taxon>
    </lineage>
</organism>
<evidence type="ECO:0000256" key="6">
    <source>
        <dbReference type="SAM" id="MobiDB-lite"/>
    </source>
</evidence>
<dbReference type="InterPro" id="IPR004839">
    <property type="entry name" value="Aminotransferase_I/II_large"/>
</dbReference>
<dbReference type="Proteomes" id="UP000095087">
    <property type="component" value="Unassembled WGS sequence"/>
</dbReference>
<reference evidence="8 9" key="1">
    <citation type="submission" date="2016-07" db="EMBL/GenBank/DDBJ databases">
        <title>Draft genome sequence of Methyloligella halotolerans C2T (VKM B-2706T=CCUG 61687T=DSM 25045T), a halotolerant polyhydroxybutyrate accumulating methylotroph.</title>
        <authorList>
            <person name="Vasilenko O.V."/>
            <person name="Doronina N.V."/>
            <person name="Poroshina M.N."/>
            <person name="Tarlachkov S.V."/>
            <person name="Trotsenko Y.A."/>
        </authorList>
    </citation>
    <scope>NUCLEOTIDE SEQUENCE [LARGE SCALE GENOMIC DNA]</scope>
    <source>
        <strain evidence="8 9">VKM B-2706</strain>
    </source>
</reference>
<evidence type="ECO:0000259" key="7">
    <source>
        <dbReference type="PROSITE" id="PS50949"/>
    </source>
</evidence>
<evidence type="ECO:0000256" key="1">
    <source>
        <dbReference type="ARBA" id="ARBA00005384"/>
    </source>
</evidence>
<feature type="region of interest" description="Disordered" evidence="6">
    <location>
        <begin position="1"/>
        <end position="26"/>
    </location>
</feature>
<name>A0A1E2S3G6_9HYPH</name>
<dbReference type="PROSITE" id="PS50949">
    <property type="entry name" value="HTH_GNTR"/>
    <property type="match status" value="1"/>
</dbReference>
<dbReference type="InterPro" id="IPR000524">
    <property type="entry name" value="Tscrpt_reg_HTH_GntR"/>
</dbReference>
<dbReference type="InterPro" id="IPR036388">
    <property type="entry name" value="WH-like_DNA-bd_sf"/>
</dbReference>
<dbReference type="GO" id="GO:0030170">
    <property type="term" value="F:pyridoxal phosphate binding"/>
    <property type="evidence" value="ECO:0007669"/>
    <property type="project" value="InterPro"/>
</dbReference>
<comment type="similarity">
    <text evidence="1">In the C-terminal section; belongs to the class-I pyridoxal-phosphate-dependent aminotransferase family.</text>
</comment>
<dbReference type="Pfam" id="PF00392">
    <property type="entry name" value="GntR"/>
    <property type="match status" value="1"/>
</dbReference>